<dbReference type="InterPro" id="IPR011990">
    <property type="entry name" value="TPR-like_helical_dom_sf"/>
</dbReference>
<dbReference type="Proteomes" id="UP000825935">
    <property type="component" value="Chromosome 36"/>
</dbReference>
<dbReference type="OrthoDB" id="1890565at2759"/>
<keyword evidence="3" id="KW-1185">Reference proteome</keyword>
<proteinExistence type="predicted"/>
<protein>
    <recommendedName>
        <fullName evidence="4">Pentatricopeptide repeat-containing protein</fullName>
    </recommendedName>
</protein>
<dbReference type="PANTHER" id="PTHR45717">
    <property type="entry name" value="OS12G0527900 PROTEIN"/>
    <property type="match status" value="1"/>
</dbReference>
<dbReference type="GO" id="GO:0003729">
    <property type="term" value="F:mRNA binding"/>
    <property type="evidence" value="ECO:0007669"/>
    <property type="project" value="UniProtKB-ARBA"/>
</dbReference>
<evidence type="ECO:0000313" key="2">
    <source>
        <dbReference type="EMBL" id="KAH7281867.1"/>
    </source>
</evidence>
<dbReference type="Pfam" id="PF01535">
    <property type="entry name" value="PPR"/>
    <property type="match status" value="2"/>
</dbReference>
<evidence type="ECO:0000256" key="1">
    <source>
        <dbReference type="ARBA" id="ARBA00022737"/>
    </source>
</evidence>
<dbReference type="PANTHER" id="PTHR45717:SF15">
    <property type="entry name" value="AGL218WP"/>
    <property type="match status" value="1"/>
</dbReference>
<dbReference type="AlphaFoldDB" id="A0A8T2QCK4"/>
<dbReference type="OMA" id="WESRELT"/>
<organism evidence="2 3">
    <name type="scientific">Ceratopteris richardii</name>
    <name type="common">Triangle waterfern</name>
    <dbReference type="NCBI Taxonomy" id="49495"/>
    <lineage>
        <taxon>Eukaryota</taxon>
        <taxon>Viridiplantae</taxon>
        <taxon>Streptophyta</taxon>
        <taxon>Embryophyta</taxon>
        <taxon>Tracheophyta</taxon>
        <taxon>Polypodiopsida</taxon>
        <taxon>Polypodiidae</taxon>
        <taxon>Polypodiales</taxon>
        <taxon>Pteridineae</taxon>
        <taxon>Pteridaceae</taxon>
        <taxon>Parkerioideae</taxon>
        <taxon>Ceratopteris</taxon>
    </lineage>
</organism>
<accession>A0A8T2QCK4</accession>
<dbReference type="Pfam" id="PF12854">
    <property type="entry name" value="PPR_1"/>
    <property type="match status" value="1"/>
</dbReference>
<evidence type="ECO:0008006" key="4">
    <source>
        <dbReference type="Google" id="ProtNLM"/>
    </source>
</evidence>
<gene>
    <name evidence="2" type="ORF">KP509_36G067100</name>
</gene>
<dbReference type="GO" id="GO:0005739">
    <property type="term" value="C:mitochondrion"/>
    <property type="evidence" value="ECO:0007669"/>
    <property type="project" value="TreeGrafter"/>
</dbReference>
<evidence type="ECO:0000313" key="3">
    <source>
        <dbReference type="Proteomes" id="UP000825935"/>
    </source>
</evidence>
<dbReference type="NCBIfam" id="TIGR00756">
    <property type="entry name" value="PPR"/>
    <property type="match status" value="1"/>
</dbReference>
<dbReference type="Gene3D" id="1.25.40.10">
    <property type="entry name" value="Tetratricopeptide repeat domain"/>
    <property type="match status" value="2"/>
</dbReference>
<dbReference type="EMBL" id="CM035441">
    <property type="protein sequence ID" value="KAH7281867.1"/>
    <property type="molecule type" value="Genomic_DNA"/>
</dbReference>
<dbReference type="Pfam" id="PF13041">
    <property type="entry name" value="PPR_2"/>
    <property type="match status" value="1"/>
</dbReference>
<name>A0A8T2QCK4_CERRI</name>
<reference evidence="2" key="1">
    <citation type="submission" date="2021-08" db="EMBL/GenBank/DDBJ databases">
        <title>WGS assembly of Ceratopteris richardii.</title>
        <authorList>
            <person name="Marchant D.B."/>
            <person name="Chen G."/>
            <person name="Jenkins J."/>
            <person name="Shu S."/>
            <person name="Leebens-Mack J."/>
            <person name="Grimwood J."/>
            <person name="Schmutz J."/>
            <person name="Soltis P."/>
            <person name="Soltis D."/>
            <person name="Chen Z.-H."/>
        </authorList>
    </citation>
    <scope>NUCLEOTIDE SEQUENCE</scope>
    <source>
        <strain evidence="2">Whitten #5841</strain>
        <tissue evidence="2">Leaf</tissue>
    </source>
</reference>
<sequence>MGIVPARPPISHKAGVRQGDLVTTEGDMLIQLSADASAAYVLEQWVDDGNHLSKDIVIIVLTNLKRQRRFKHPLEVAESIWNKKVYEQNDTDHMSRLYLTGQVGTTEDAERCVDGIPEDCSTELVYNQLISCYIKSALIFGQFMSLYGGQGEYDRVFKLKEEMSSKNIQPDTCTCNILLNVLSKQGDLGRILTLAYRASEKEEKALELTDEKLSCSQEDRTLANDLMLTVCADHGKKSELKRLWSCVQSSNKVSVCTYGVMIESLGIFGSIEEAEDLASKAERKRGRLIARVFNALLNVYASHGRMEAVEELMLRIMKPTAVTYRHLISGYFKMGELDKALEHLRTARESFNI</sequence>
<comment type="caution">
    <text evidence="2">The sequence shown here is derived from an EMBL/GenBank/DDBJ whole genome shotgun (WGS) entry which is preliminary data.</text>
</comment>
<keyword evidence="1" id="KW-0677">Repeat</keyword>
<dbReference type="InterPro" id="IPR002885">
    <property type="entry name" value="PPR_rpt"/>
</dbReference>